<proteinExistence type="predicted"/>
<dbReference type="Proteomes" id="UP000198372">
    <property type="component" value="Unassembled WGS sequence"/>
</dbReference>
<evidence type="ECO:0000313" key="1">
    <source>
        <dbReference type="EMBL" id="SCV68080.1"/>
    </source>
</evidence>
<evidence type="ECO:0000313" key="2">
    <source>
        <dbReference type="Proteomes" id="UP000198372"/>
    </source>
</evidence>
<dbReference type="EMBL" id="FMSP01000003">
    <property type="protein sequence ID" value="SCV68080.1"/>
    <property type="molecule type" value="Genomic_DNA"/>
</dbReference>
<dbReference type="AlphaFoldDB" id="A0A238F1T1"/>
<accession>A0A238F1T1</accession>
<protein>
    <submittedName>
        <fullName evidence="1">BQ2448_201 protein</fullName>
    </submittedName>
</protein>
<organism evidence="1 2">
    <name type="scientific">Microbotryum intermedium</name>
    <dbReference type="NCBI Taxonomy" id="269621"/>
    <lineage>
        <taxon>Eukaryota</taxon>
        <taxon>Fungi</taxon>
        <taxon>Dikarya</taxon>
        <taxon>Basidiomycota</taxon>
        <taxon>Pucciniomycotina</taxon>
        <taxon>Microbotryomycetes</taxon>
        <taxon>Microbotryales</taxon>
        <taxon>Microbotryaceae</taxon>
        <taxon>Microbotryum</taxon>
    </lineage>
</organism>
<keyword evidence="2" id="KW-1185">Reference proteome</keyword>
<gene>
    <name evidence="1" type="ORF">BQ2448_201</name>
</gene>
<reference evidence="2" key="1">
    <citation type="submission" date="2016-09" db="EMBL/GenBank/DDBJ databases">
        <authorList>
            <person name="Jeantristanb JTB J.-T."/>
            <person name="Ricardo R."/>
        </authorList>
    </citation>
    <scope>NUCLEOTIDE SEQUENCE [LARGE SCALE GENOMIC DNA]</scope>
</reference>
<sequence length="96" mass="11050">MSSTPSSDMNNLKTILQQLLQARLNNTTFARWDRVLKMSMPTPVYCYLQTGNFPVEWSHALQASWTDYVRSILFNLLDSSIQILMEAPRAAVLQNR</sequence>
<name>A0A238F1T1_9BASI</name>